<accession>A0A2Z5J740</accession>
<dbReference type="EMBL" id="CP027306">
    <property type="protein sequence ID" value="AXE76156.1"/>
    <property type="molecule type" value="Genomic_DNA"/>
</dbReference>
<protein>
    <submittedName>
        <fullName evidence="3">Uncharacterized protein</fullName>
    </submittedName>
</protein>
<keyword evidence="2" id="KW-0812">Transmembrane</keyword>
<reference evidence="3 4" key="1">
    <citation type="journal article" date="2018" name="Front. Microbiol.">
        <title>Genome Sequencing of Streptomyces atratus SCSIOZH16 and Activation Production of Nocardamine via Metabolic Engineering.</title>
        <authorList>
            <person name="Li Y."/>
            <person name="Zhang C."/>
            <person name="Liu C."/>
            <person name="Ju J."/>
            <person name="Ma J."/>
        </authorList>
    </citation>
    <scope>NUCLEOTIDE SEQUENCE [LARGE SCALE GENOMIC DNA]</scope>
    <source>
        <strain evidence="3 4">SCSIO_ZH16</strain>
    </source>
</reference>
<keyword evidence="2" id="KW-1133">Transmembrane helix</keyword>
<dbReference type="Proteomes" id="UP000252698">
    <property type="component" value="Chromosome"/>
</dbReference>
<sequence>MDVSNGDLSSLALTLADGRGATGVIMGIVGVALVGVLIGAVWLGRRRRAQELPPPRPEEQPLRPDHRSHIEQRDVHGDDSFPPDGRGLSPYELGDHGSETIHRDSDEQRDRPQGDQGTQTPQ</sequence>
<feature type="transmembrane region" description="Helical" evidence="2">
    <location>
        <begin position="20"/>
        <end position="43"/>
    </location>
</feature>
<evidence type="ECO:0000256" key="1">
    <source>
        <dbReference type="SAM" id="MobiDB-lite"/>
    </source>
</evidence>
<dbReference type="KEGG" id="sata:C5746_03315"/>
<organism evidence="3 4">
    <name type="scientific">Streptomyces atratus</name>
    <dbReference type="NCBI Taxonomy" id="1893"/>
    <lineage>
        <taxon>Bacteria</taxon>
        <taxon>Bacillati</taxon>
        <taxon>Actinomycetota</taxon>
        <taxon>Actinomycetes</taxon>
        <taxon>Kitasatosporales</taxon>
        <taxon>Streptomycetaceae</taxon>
        <taxon>Streptomyces</taxon>
    </lineage>
</organism>
<feature type="compositionally biased region" description="Basic and acidic residues" evidence="1">
    <location>
        <begin position="93"/>
        <end position="113"/>
    </location>
</feature>
<dbReference type="RefSeq" id="WP_114242820.1">
    <property type="nucleotide sequence ID" value="NZ_BMRN01000009.1"/>
</dbReference>
<evidence type="ECO:0000313" key="4">
    <source>
        <dbReference type="Proteomes" id="UP000252698"/>
    </source>
</evidence>
<evidence type="ECO:0000256" key="2">
    <source>
        <dbReference type="SAM" id="Phobius"/>
    </source>
</evidence>
<dbReference type="Pfam" id="PF20087">
    <property type="entry name" value="DUF6479"/>
    <property type="match status" value="1"/>
</dbReference>
<dbReference type="GeneID" id="95517589"/>
<name>A0A2Z5J740_STRAR</name>
<evidence type="ECO:0000313" key="3">
    <source>
        <dbReference type="EMBL" id="AXE76156.1"/>
    </source>
</evidence>
<keyword evidence="2" id="KW-0472">Membrane</keyword>
<gene>
    <name evidence="3" type="ORF">C5746_03315</name>
</gene>
<dbReference type="AlphaFoldDB" id="A0A2Z5J740"/>
<dbReference type="InterPro" id="IPR045513">
    <property type="entry name" value="DUF6479"/>
</dbReference>
<proteinExistence type="predicted"/>
<feature type="region of interest" description="Disordered" evidence="1">
    <location>
        <begin position="46"/>
        <end position="122"/>
    </location>
</feature>
<feature type="compositionally biased region" description="Basic and acidic residues" evidence="1">
    <location>
        <begin position="56"/>
        <end position="79"/>
    </location>
</feature>